<proteinExistence type="inferred from homology"/>
<dbReference type="RefSeq" id="WP_301144532.1">
    <property type="nucleotide sequence ID" value="NZ_JAUHPX010000003.1"/>
</dbReference>
<dbReference type="SUPFAM" id="SSF53448">
    <property type="entry name" value="Nucleotide-diphospho-sugar transferases"/>
    <property type="match status" value="1"/>
</dbReference>
<evidence type="ECO:0000256" key="1">
    <source>
        <dbReference type="ARBA" id="ARBA00004776"/>
    </source>
</evidence>
<name>A0AAW7M8W8_9MICO</name>
<comment type="pathway">
    <text evidence="1">Cell wall biogenesis; cell wall polysaccharide biosynthesis.</text>
</comment>
<accession>A0AAW7M8W8</accession>
<protein>
    <submittedName>
        <fullName evidence="6">Glycosyltransferase</fullName>
        <ecNumber evidence="6">2.4.-.-</ecNumber>
    </submittedName>
</protein>
<keyword evidence="7" id="KW-1185">Reference proteome</keyword>
<gene>
    <name evidence="6" type="ORF">QQX10_06325</name>
</gene>
<dbReference type="GO" id="GO:0016757">
    <property type="term" value="F:glycosyltransferase activity"/>
    <property type="evidence" value="ECO:0007669"/>
    <property type="project" value="UniProtKB-KW"/>
</dbReference>
<sequence length="312" mass="33751">MTRVVAVVVAFNRAELLVEVLDGLRAQTEPLAGIVVVDNASTDGTRDVAAATDVDLVALDRNTGGAGGFAAGIARALVHHEPDWIWIMDDDSVPTPTAAAELRVAAEVSGAVLAASRVVWHDGRDHPMNTPRQRPFASSRRRAAAARAGGIPVRSASFVSILVRADAAREQGLPVADYFIWNDDFEYSTRLLRGRDGIYAPASVVIHKTKAFGSTDVDPGPRFYYEVRNKLWMLRRSASLNPAEKALYGGATVLRWARTWRGSTDRATLRDAFRRGWRDGWRTVPRPNATALADVGTVAADIAAVEAGRARG</sequence>
<evidence type="ECO:0000256" key="3">
    <source>
        <dbReference type="ARBA" id="ARBA00022676"/>
    </source>
</evidence>
<feature type="domain" description="Glycosyltransferase 2-like" evidence="5">
    <location>
        <begin position="7"/>
        <end position="163"/>
    </location>
</feature>
<dbReference type="Gene3D" id="3.90.550.10">
    <property type="entry name" value="Spore Coat Polysaccharide Biosynthesis Protein SpsA, Chain A"/>
    <property type="match status" value="1"/>
</dbReference>
<organism evidence="6 7">
    <name type="scientific">Demequina lignilytica</name>
    <dbReference type="NCBI Taxonomy" id="3051663"/>
    <lineage>
        <taxon>Bacteria</taxon>
        <taxon>Bacillati</taxon>
        <taxon>Actinomycetota</taxon>
        <taxon>Actinomycetes</taxon>
        <taxon>Micrococcales</taxon>
        <taxon>Demequinaceae</taxon>
        <taxon>Demequina</taxon>
    </lineage>
</organism>
<dbReference type="PANTHER" id="PTHR43179">
    <property type="entry name" value="RHAMNOSYLTRANSFERASE WBBL"/>
    <property type="match status" value="1"/>
</dbReference>
<evidence type="ECO:0000256" key="2">
    <source>
        <dbReference type="ARBA" id="ARBA00006739"/>
    </source>
</evidence>
<dbReference type="EMBL" id="JAUHPX010000003">
    <property type="protein sequence ID" value="MDN4487781.1"/>
    <property type="molecule type" value="Genomic_DNA"/>
</dbReference>
<comment type="caution">
    <text evidence="6">The sequence shown here is derived from an EMBL/GenBank/DDBJ whole genome shotgun (WGS) entry which is preliminary data.</text>
</comment>
<keyword evidence="3 6" id="KW-0328">Glycosyltransferase</keyword>
<dbReference type="InterPro" id="IPR001173">
    <property type="entry name" value="Glyco_trans_2-like"/>
</dbReference>
<evidence type="ECO:0000259" key="5">
    <source>
        <dbReference type="Pfam" id="PF00535"/>
    </source>
</evidence>
<comment type="similarity">
    <text evidence="2">Belongs to the glycosyltransferase 2 family.</text>
</comment>
<evidence type="ECO:0000256" key="4">
    <source>
        <dbReference type="ARBA" id="ARBA00022679"/>
    </source>
</evidence>
<dbReference type="EC" id="2.4.-.-" evidence="6"/>
<evidence type="ECO:0000313" key="7">
    <source>
        <dbReference type="Proteomes" id="UP001172737"/>
    </source>
</evidence>
<dbReference type="InterPro" id="IPR029044">
    <property type="entry name" value="Nucleotide-diphossugar_trans"/>
</dbReference>
<dbReference type="AlphaFoldDB" id="A0AAW7M8W8"/>
<dbReference type="Proteomes" id="UP001172737">
    <property type="component" value="Unassembled WGS sequence"/>
</dbReference>
<dbReference type="PANTHER" id="PTHR43179:SF12">
    <property type="entry name" value="GALACTOFURANOSYLTRANSFERASE GLFT2"/>
    <property type="match status" value="1"/>
</dbReference>
<reference evidence="6" key="1">
    <citation type="submission" date="2023-06" db="EMBL/GenBank/DDBJ databases">
        <title>Sysu t00039.</title>
        <authorList>
            <person name="Gao L."/>
            <person name="Fang B.-Z."/>
            <person name="Li W.-J."/>
        </authorList>
    </citation>
    <scope>NUCLEOTIDE SEQUENCE</scope>
    <source>
        <strain evidence="6">SYSU T00039</strain>
    </source>
</reference>
<evidence type="ECO:0000313" key="6">
    <source>
        <dbReference type="EMBL" id="MDN4487781.1"/>
    </source>
</evidence>
<keyword evidence="4 6" id="KW-0808">Transferase</keyword>
<dbReference type="Pfam" id="PF00535">
    <property type="entry name" value="Glycos_transf_2"/>
    <property type="match status" value="1"/>
</dbReference>